<feature type="domain" description="ABC-2 type transporter transmembrane" evidence="7">
    <location>
        <begin position="30"/>
        <end position="384"/>
    </location>
</feature>
<feature type="transmembrane region" description="Helical" evidence="6">
    <location>
        <begin position="276"/>
        <end position="301"/>
    </location>
</feature>
<dbReference type="RefSeq" id="WP_250723433.1">
    <property type="nucleotide sequence ID" value="NZ_CP098400.1"/>
</dbReference>
<reference evidence="8" key="1">
    <citation type="submission" date="2022-05" db="EMBL/GenBank/DDBJ databases">
        <authorList>
            <person name="Sun X."/>
        </authorList>
    </citation>
    <scope>NUCLEOTIDE SEQUENCE</scope>
    <source>
        <strain evidence="8">Ai-910</strain>
    </source>
</reference>
<evidence type="ECO:0000313" key="9">
    <source>
        <dbReference type="Proteomes" id="UP001056426"/>
    </source>
</evidence>
<sequence length="402" mass="44376">MKNYIKSGLILTGQTFQREFTAIIKDPGALLILFLALIIYPIIYGIAYKNEVLRDLKVAVVDLDRTATSRTLSRMIDATADLHVASRPASMAEAEALFYSGEVHGVFLIPEGLEKAMMKGGQSVLSVYCDAGYFLMYKQTLSAAMKSSGTFGAGVEIKRYMARGKTVDEAMAMRDPVSIKTVTLYNPQGGYNSFVLPGLLIVLLQQTLLIGIGLLGGTEREAGRARFAIPRSLTRGGVVPIVCGKAFAYLLVYIVNLIITQVWVYHWYKLPNLGGFFPAIALALPFLVAVIFLGIALSTFFEKREHSILFVVFLSPVIMFLTGLSWPVSAIPGWLDTIGRIFPTRTMVTAWIRVRTMGADFQHIKADIAELLLQALVYFILAIVLYYLAARRLEKSGDTDSE</sequence>
<keyword evidence="5 6" id="KW-0472">Membrane</keyword>
<dbReference type="PANTHER" id="PTHR30294">
    <property type="entry name" value="MEMBRANE COMPONENT OF ABC TRANSPORTER YHHJ-RELATED"/>
    <property type="match status" value="1"/>
</dbReference>
<dbReference type="Gene3D" id="3.40.1710.10">
    <property type="entry name" value="abc type-2 transporter like domain"/>
    <property type="match status" value="1"/>
</dbReference>
<evidence type="ECO:0000313" key="8">
    <source>
        <dbReference type="EMBL" id="URW79498.1"/>
    </source>
</evidence>
<feature type="transmembrane region" description="Helical" evidence="6">
    <location>
        <begin position="371"/>
        <end position="389"/>
    </location>
</feature>
<reference evidence="8" key="2">
    <citation type="submission" date="2022-06" db="EMBL/GenBank/DDBJ databases">
        <title>Xiashengella guii gen. nov. sp. nov., a bacterium isolated form anaerobic digestion tank.</title>
        <authorList>
            <person name="Huang H."/>
        </authorList>
    </citation>
    <scope>NUCLEOTIDE SEQUENCE</scope>
    <source>
        <strain evidence="8">Ai-910</strain>
    </source>
</reference>
<name>A0A9J6ZNL7_9BACT</name>
<organism evidence="8 9">
    <name type="scientific">Xiashengella succiniciproducens</name>
    <dbReference type="NCBI Taxonomy" id="2949635"/>
    <lineage>
        <taxon>Bacteria</taxon>
        <taxon>Pseudomonadati</taxon>
        <taxon>Bacteroidota</taxon>
        <taxon>Bacteroidia</taxon>
        <taxon>Marinilabiliales</taxon>
        <taxon>Marinilabiliaceae</taxon>
        <taxon>Xiashengella</taxon>
    </lineage>
</organism>
<protein>
    <submittedName>
        <fullName evidence="8">ABC transporter permease</fullName>
    </submittedName>
</protein>
<gene>
    <name evidence="8" type="ORF">M9189_11610</name>
</gene>
<dbReference type="Pfam" id="PF12698">
    <property type="entry name" value="ABC2_membrane_3"/>
    <property type="match status" value="1"/>
</dbReference>
<feature type="transmembrane region" description="Helical" evidence="6">
    <location>
        <begin position="28"/>
        <end position="47"/>
    </location>
</feature>
<evidence type="ECO:0000256" key="1">
    <source>
        <dbReference type="ARBA" id="ARBA00004651"/>
    </source>
</evidence>
<feature type="transmembrane region" description="Helical" evidence="6">
    <location>
        <begin position="194"/>
        <end position="217"/>
    </location>
</feature>
<comment type="subcellular location">
    <subcellularLocation>
        <location evidence="1">Cell membrane</location>
        <topology evidence="1">Multi-pass membrane protein</topology>
    </subcellularLocation>
</comment>
<dbReference type="EMBL" id="CP098400">
    <property type="protein sequence ID" value="URW79498.1"/>
    <property type="molecule type" value="Genomic_DNA"/>
</dbReference>
<keyword evidence="9" id="KW-1185">Reference proteome</keyword>
<evidence type="ECO:0000256" key="5">
    <source>
        <dbReference type="ARBA" id="ARBA00023136"/>
    </source>
</evidence>
<evidence type="ECO:0000256" key="6">
    <source>
        <dbReference type="SAM" id="Phobius"/>
    </source>
</evidence>
<dbReference type="InterPro" id="IPR051449">
    <property type="entry name" value="ABC-2_transporter_component"/>
</dbReference>
<evidence type="ECO:0000256" key="4">
    <source>
        <dbReference type="ARBA" id="ARBA00022989"/>
    </source>
</evidence>
<dbReference type="GO" id="GO:0140359">
    <property type="term" value="F:ABC-type transporter activity"/>
    <property type="evidence" value="ECO:0007669"/>
    <property type="project" value="InterPro"/>
</dbReference>
<evidence type="ECO:0000259" key="7">
    <source>
        <dbReference type="Pfam" id="PF12698"/>
    </source>
</evidence>
<keyword evidence="4 6" id="KW-1133">Transmembrane helix</keyword>
<keyword evidence="3 6" id="KW-0812">Transmembrane</keyword>
<dbReference type="Proteomes" id="UP001056426">
    <property type="component" value="Chromosome"/>
</dbReference>
<evidence type="ECO:0000256" key="3">
    <source>
        <dbReference type="ARBA" id="ARBA00022692"/>
    </source>
</evidence>
<feature type="transmembrane region" description="Helical" evidence="6">
    <location>
        <begin position="308"/>
        <end position="326"/>
    </location>
</feature>
<dbReference type="KEGG" id="alkq:M9189_11610"/>
<dbReference type="GO" id="GO:0005886">
    <property type="term" value="C:plasma membrane"/>
    <property type="evidence" value="ECO:0007669"/>
    <property type="project" value="UniProtKB-SubCell"/>
</dbReference>
<proteinExistence type="predicted"/>
<dbReference type="PANTHER" id="PTHR30294:SF46">
    <property type="entry name" value="ABC TRANSPORTER PERMEASE"/>
    <property type="match status" value="1"/>
</dbReference>
<feature type="transmembrane region" description="Helical" evidence="6">
    <location>
        <begin position="238"/>
        <end position="264"/>
    </location>
</feature>
<accession>A0A9J6ZNL7</accession>
<dbReference type="AlphaFoldDB" id="A0A9J6ZNL7"/>
<keyword evidence="2" id="KW-1003">Cell membrane</keyword>
<dbReference type="InterPro" id="IPR013525">
    <property type="entry name" value="ABC2_TM"/>
</dbReference>
<evidence type="ECO:0000256" key="2">
    <source>
        <dbReference type="ARBA" id="ARBA00022475"/>
    </source>
</evidence>